<dbReference type="SUPFAM" id="SSF81342">
    <property type="entry name" value="Transmembrane di-heme cytochromes"/>
    <property type="match status" value="1"/>
</dbReference>
<dbReference type="InterPro" id="IPR005797">
    <property type="entry name" value="Cyt_b/b6_N"/>
</dbReference>
<feature type="compositionally biased region" description="Basic and acidic residues" evidence="6">
    <location>
        <begin position="442"/>
        <end position="457"/>
    </location>
</feature>
<dbReference type="PANTHER" id="PTHR19271">
    <property type="entry name" value="CYTOCHROME B"/>
    <property type="match status" value="1"/>
</dbReference>
<feature type="transmembrane region" description="Helical" evidence="7">
    <location>
        <begin position="151"/>
        <end position="171"/>
    </location>
</feature>
<dbReference type="PANTHER" id="PTHR19271:SF16">
    <property type="entry name" value="CYTOCHROME B"/>
    <property type="match status" value="1"/>
</dbReference>
<evidence type="ECO:0000259" key="8">
    <source>
        <dbReference type="PROSITE" id="PS51002"/>
    </source>
</evidence>
<evidence type="ECO:0000256" key="1">
    <source>
        <dbReference type="ARBA" id="ARBA00001971"/>
    </source>
</evidence>
<dbReference type="EMBL" id="BAAAZP010000077">
    <property type="protein sequence ID" value="GAA3672093.1"/>
    <property type="molecule type" value="Genomic_DNA"/>
</dbReference>
<evidence type="ECO:0000313" key="9">
    <source>
        <dbReference type="EMBL" id="GAA3672093.1"/>
    </source>
</evidence>
<feature type="transmembrane region" description="Helical" evidence="7">
    <location>
        <begin position="359"/>
        <end position="376"/>
    </location>
</feature>
<sequence length="463" mass="50595">MRSSPAKRRSFQFSHWSFMFAEIAVWSFVVLAVTGAVLMVFYDPGMSQVTYDGSYGPLRGLFVSAAFDSTMHLSLEVRGGLLVRQVHHWAALVFVAAVVLQLLRMFLTGAFRRPRTGQWLIWVTLLALGMVAGETGNVLPDDLLSGGSMWLIMSVAQSVPVVGGWAVSLLFGPEFPGDRVVPVMYGGHLLVSAVLAALLITRELLVRRHGHSRFVASLPARRGARPLMAATTVGLLIILGFGFQIAPIWLYGPARPSQISAGSVPDWYMGFLDGALRIMPGWELSLGDYTLSLAVLVPTLVVPGVFFTALAAYPMAERLVLARRGRRDALGRPKATSRVARERRAHDLLDRPRDTPVKTALAVAGVTFYGLMWAAAANDHIAHQFHLTVEAVTIFFRFAVVIGPVIAFVVARWICLALQHSDRHVAEHGVETGIITRSPDGGFHERLAPAPQEHREPAITSGR</sequence>
<feature type="region of interest" description="Disordered" evidence="6">
    <location>
        <begin position="440"/>
        <end position="463"/>
    </location>
</feature>
<dbReference type="Gene3D" id="1.20.810.10">
    <property type="entry name" value="Cytochrome Bc1 Complex, Chain C"/>
    <property type="match status" value="1"/>
</dbReference>
<feature type="domain" description="Cytochrome b/b6 N-terminal region profile" evidence="8">
    <location>
        <begin position="1"/>
        <end position="215"/>
    </location>
</feature>
<evidence type="ECO:0000256" key="6">
    <source>
        <dbReference type="SAM" id="MobiDB-lite"/>
    </source>
</evidence>
<proteinExistence type="predicted"/>
<keyword evidence="7" id="KW-0472">Membrane</keyword>
<comment type="caution">
    <text evidence="9">The sequence shown here is derived from an EMBL/GenBank/DDBJ whole genome shotgun (WGS) entry which is preliminary data.</text>
</comment>
<evidence type="ECO:0000256" key="2">
    <source>
        <dbReference type="ARBA" id="ARBA00012951"/>
    </source>
</evidence>
<keyword evidence="7" id="KW-0812">Transmembrane</keyword>
<evidence type="ECO:0000256" key="5">
    <source>
        <dbReference type="ARBA" id="ARBA00029568"/>
    </source>
</evidence>
<dbReference type="InterPro" id="IPR027387">
    <property type="entry name" value="Cytb/b6-like_sf"/>
</dbReference>
<reference evidence="10" key="1">
    <citation type="journal article" date="2019" name="Int. J. Syst. Evol. Microbiol.">
        <title>The Global Catalogue of Microorganisms (GCM) 10K type strain sequencing project: providing services to taxonomists for standard genome sequencing and annotation.</title>
        <authorList>
            <consortium name="The Broad Institute Genomics Platform"/>
            <consortium name="The Broad Institute Genome Sequencing Center for Infectious Disease"/>
            <person name="Wu L."/>
            <person name="Ma J."/>
        </authorList>
    </citation>
    <scope>NUCLEOTIDE SEQUENCE [LARGE SCALE GENOMIC DNA]</scope>
    <source>
        <strain evidence="10">JCM 16904</strain>
    </source>
</reference>
<name>A0ABP7BZX9_9ACTN</name>
<dbReference type="RefSeq" id="WP_344879846.1">
    <property type="nucleotide sequence ID" value="NZ_BAAAZP010000077.1"/>
</dbReference>
<comment type="catalytic activity">
    <reaction evidence="4">
        <text>a quinol + 2 Fe(III)-[cytochrome c](out) = a quinone + 2 Fe(II)-[cytochrome c](out) + 2 H(+)(out)</text>
        <dbReference type="Rhea" id="RHEA:11484"/>
        <dbReference type="Rhea" id="RHEA-COMP:10350"/>
        <dbReference type="Rhea" id="RHEA-COMP:14399"/>
        <dbReference type="ChEBI" id="CHEBI:15378"/>
        <dbReference type="ChEBI" id="CHEBI:24646"/>
        <dbReference type="ChEBI" id="CHEBI:29033"/>
        <dbReference type="ChEBI" id="CHEBI:29034"/>
        <dbReference type="ChEBI" id="CHEBI:132124"/>
        <dbReference type="EC" id="7.1.1.8"/>
    </reaction>
</comment>
<keyword evidence="10" id="KW-1185">Reference proteome</keyword>
<protein>
    <recommendedName>
        <fullName evidence="3">Cytochrome bc1 complex cytochrome b subunit</fullName>
        <ecNumber evidence="2">7.1.1.8</ecNumber>
    </recommendedName>
    <alternativeName>
        <fullName evidence="5">Cytochrome bc1 reductase complex subunit QcrB</fullName>
    </alternativeName>
</protein>
<feature type="transmembrane region" description="Helical" evidence="7">
    <location>
        <begin position="289"/>
        <end position="316"/>
    </location>
</feature>
<evidence type="ECO:0000313" key="10">
    <source>
        <dbReference type="Proteomes" id="UP001500902"/>
    </source>
</evidence>
<dbReference type="EC" id="7.1.1.8" evidence="2"/>
<keyword evidence="7" id="KW-1133">Transmembrane helix</keyword>
<feature type="transmembrane region" description="Helical" evidence="7">
    <location>
        <begin position="183"/>
        <end position="206"/>
    </location>
</feature>
<dbReference type="SUPFAM" id="SSF81648">
    <property type="entry name" value="a domain/subunit of cytochrome bc1 complex (Ubiquinol-cytochrome c reductase)"/>
    <property type="match status" value="1"/>
</dbReference>
<gene>
    <name evidence="9" type="ORF">GCM10022224_040360</name>
</gene>
<dbReference type="InterPro" id="IPR036150">
    <property type="entry name" value="Cyt_b/b6_C_sf"/>
</dbReference>
<feature type="transmembrane region" description="Helical" evidence="7">
    <location>
        <begin position="119"/>
        <end position="139"/>
    </location>
</feature>
<evidence type="ECO:0000256" key="7">
    <source>
        <dbReference type="SAM" id="Phobius"/>
    </source>
</evidence>
<dbReference type="PROSITE" id="PS51002">
    <property type="entry name" value="CYTB_NTER"/>
    <property type="match status" value="1"/>
</dbReference>
<feature type="transmembrane region" description="Helical" evidence="7">
    <location>
        <begin position="86"/>
        <end position="107"/>
    </location>
</feature>
<organism evidence="9 10">
    <name type="scientific">Nonomuraea antimicrobica</name>
    <dbReference type="NCBI Taxonomy" id="561173"/>
    <lineage>
        <taxon>Bacteria</taxon>
        <taxon>Bacillati</taxon>
        <taxon>Actinomycetota</taxon>
        <taxon>Actinomycetes</taxon>
        <taxon>Streptosporangiales</taxon>
        <taxon>Streptosporangiaceae</taxon>
        <taxon>Nonomuraea</taxon>
    </lineage>
</organism>
<evidence type="ECO:0000256" key="4">
    <source>
        <dbReference type="ARBA" id="ARBA00029351"/>
    </source>
</evidence>
<dbReference type="Proteomes" id="UP001500902">
    <property type="component" value="Unassembled WGS sequence"/>
</dbReference>
<dbReference type="Pfam" id="PF13631">
    <property type="entry name" value="Cytochrom_B_N_2"/>
    <property type="match status" value="1"/>
</dbReference>
<accession>A0ABP7BZX9</accession>
<feature type="transmembrane region" description="Helical" evidence="7">
    <location>
        <begin position="20"/>
        <end position="42"/>
    </location>
</feature>
<comment type="cofactor">
    <cofactor evidence="1">
        <name>heme</name>
        <dbReference type="ChEBI" id="CHEBI:30413"/>
    </cofactor>
</comment>
<evidence type="ECO:0000256" key="3">
    <source>
        <dbReference type="ARBA" id="ARBA00016116"/>
    </source>
</evidence>
<feature type="transmembrane region" description="Helical" evidence="7">
    <location>
        <begin position="396"/>
        <end position="415"/>
    </location>
</feature>
<feature type="transmembrane region" description="Helical" evidence="7">
    <location>
        <begin position="227"/>
        <end position="250"/>
    </location>
</feature>
<dbReference type="InterPro" id="IPR016174">
    <property type="entry name" value="Di-haem_cyt_TM"/>
</dbReference>